<dbReference type="CDD" id="cd00084">
    <property type="entry name" value="HMG-box_SF"/>
    <property type="match status" value="1"/>
</dbReference>
<gene>
    <name evidence="2" type="ORF">Ocin01_07614</name>
</gene>
<dbReference type="GO" id="GO:0005634">
    <property type="term" value="C:nucleus"/>
    <property type="evidence" value="ECO:0007669"/>
    <property type="project" value="UniProtKB-ARBA"/>
</dbReference>
<proteinExistence type="predicted"/>
<organism evidence="2 3">
    <name type="scientific">Orchesella cincta</name>
    <name type="common">Springtail</name>
    <name type="synonym">Podura cincta</name>
    <dbReference type="NCBI Taxonomy" id="48709"/>
    <lineage>
        <taxon>Eukaryota</taxon>
        <taxon>Metazoa</taxon>
        <taxon>Ecdysozoa</taxon>
        <taxon>Arthropoda</taxon>
        <taxon>Hexapoda</taxon>
        <taxon>Collembola</taxon>
        <taxon>Entomobryomorpha</taxon>
        <taxon>Entomobryoidea</taxon>
        <taxon>Orchesellidae</taxon>
        <taxon>Orchesellinae</taxon>
        <taxon>Orchesella</taxon>
    </lineage>
</organism>
<reference evidence="2 3" key="1">
    <citation type="journal article" date="2016" name="Genome Biol. Evol.">
        <title>Gene Family Evolution Reflects Adaptation to Soil Environmental Stressors in the Genome of the Collembolan Orchesella cincta.</title>
        <authorList>
            <person name="Faddeeva-Vakhrusheva A."/>
            <person name="Derks M.F."/>
            <person name="Anvar S.Y."/>
            <person name="Agamennone V."/>
            <person name="Suring W."/>
            <person name="Smit S."/>
            <person name="van Straalen N.M."/>
            <person name="Roelofs D."/>
        </authorList>
    </citation>
    <scope>NUCLEOTIDE SEQUENCE [LARGE SCALE GENOMIC DNA]</scope>
    <source>
        <tissue evidence="2">Mixed pool</tissue>
    </source>
</reference>
<comment type="caution">
    <text evidence="2">The sequence shown here is derived from an EMBL/GenBank/DDBJ whole genome shotgun (WGS) entry which is preliminary data.</text>
</comment>
<dbReference type="SUPFAM" id="SSF47095">
    <property type="entry name" value="HMG-box"/>
    <property type="match status" value="1"/>
</dbReference>
<dbReference type="Proteomes" id="UP000094527">
    <property type="component" value="Unassembled WGS sequence"/>
</dbReference>
<dbReference type="AlphaFoldDB" id="A0A1D2N1I6"/>
<name>A0A1D2N1I6_ORCCI</name>
<feature type="region of interest" description="Disordered" evidence="1">
    <location>
        <begin position="1"/>
        <end position="46"/>
    </location>
</feature>
<feature type="compositionally biased region" description="Basic and acidic residues" evidence="1">
    <location>
        <begin position="1"/>
        <end position="11"/>
    </location>
</feature>
<evidence type="ECO:0000313" key="2">
    <source>
        <dbReference type="EMBL" id="ODM99071.1"/>
    </source>
</evidence>
<accession>A0A1D2N1I6</accession>
<evidence type="ECO:0000313" key="3">
    <source>
        <dbReference type="Proteomes" id="UP000094527"/>
    </source>
</evidence>
<dbReference type="InterPro" id="IPR036910">
    <property type="entry name" value="HMG_box_dom_sf"/>
</dbReference>
<sequence length="186" mass="20969">MDRGFFSREYHPGWSQETDKPLPPFGHGRGRGRPIELPQREPPTTELHASTKQAQAMFQGKGKTRPSKPNGYIEFLKHMKKIKGVDGTINELMSMFDGDWKALSEEQRKEWRDKAKAMDRPTPSASAGAAHHHHLSSEQLTVVTPVVLHHITLFHLNNTNAGSLHLIFSVSVPIYPRCNISGQQMN</sequence>
<keyword evidence="3" id="KW-1185">Reference proteome</keyword>
<protein>
    <submittedName>
        <fullName evidence="2">Uncharacterized protein</fullName>
    </submittedName>
</protein>
<dbReference type="Gene3D" id="1.10.30.10">
    <property type="entry name" value="High mobility group box domain"/>
    <property type="match status" value="1"/>
</dbReference>
<evidence type="ECO:0000256" key="1">
    <source>
        <dbReference type="SAM" id="MobiDB-lite"/>
    </source>
</evidence>
<dbReference type="EMBL" id="LJIJ01000301">
    <property type="protein sequence ID" value="ODM99071.1"/>
    <property type="molecule type" value="Genomic_DNA"/>
</dbReference>
<feature type="region of interest" description="Disordered" evidence="1">
    <location>
        <begin position="114"/>
        <end position="133"/>
    </location>
</feature>